<feature type="compositionally biased region" description="Polar residues" evidence="1">
    <location>
        <begin position="38"/>
        <end position="55"/>
    </location>
</feature>
<evidence type="ECO:0000313" key="2">
    <source>
        <dbReference type="EMBL" id="KIJ36621.1"/>
    </source>
</evidence>
<protein>
    <submittedName>
        <fullName evidence="2">Uncharacterized protein</fullName>
    </submittedName>
</protein>
<organism evidence="2 3">
    <name type="scientific">Sphaerobolus stellatus (strain SS14)</name>
    <dbReference type="NCBI Taxonomy" id="990650"/>
    <lineage>
        <taxon>Eukaryota</taxon>
        <taxon>Fungi</taxon>
        <taxon>Dikarya</taxon>
        <taxon>Basidiomycota</taxon>
        <taxon>Agaricomycotina</taxon>
        <taxon>Agaricomycetes</taxon>
        <taxon>Phallomycetidae</taxon>
        <taxon>Geastrales</taxon>
        <taxon>Sphaerobolaceae</taxon>
        <taxon>Sphaerobolus</taxon>
    </lineage>
</organism>
<gene>
    <name evidence="2" type="ORF">M422DRAFT_50948</name>
</gene>
<reference evidence="2 3" key="1">
    <citation type="submission" date="2014-06" db="EMBL/GenBank/DDBJ databases">
        <title>Evolutionary Origins and Diversification of the Mycorrhizal Mutualists.</title>
        <authorList>
            <consortium name="DOE Joint Genome Institute"/>
            <consortium name="Mycorrhizal Genomics Consortium"/>
            <person name="Kohler A."/>
            <person name="Kuo A."/>
            <person name="Nagy L.G."/>
            <person name="Floudas D."/>
            <person name="Copeland A."/>
            <person name="Barry K.W."/>
            <person name="Cichocki N."/>
            <person name="Veneault-Fourrey C."/>
            <person name="LaButti K."/>
            <person name="Lindquist E.A."/>
            <person name="Lipzen A."/>
            <person name="Lundell T."/>
            <person name="Morin E."/>
            <person name="Murat C."/>
            <person name="Riley R."/>
            <person name="Ohm R."/>
            <person name="Sun H."/>
            <person name="Tunlid A."/>
            <person name="Henrissat B."/>
            <person name="Grigoriev I.V."/>
            <person name="Hibbett D.S."/>
            <person name="Martin F."/>
        </authorList>
    </citation>
    <scope>NUCLEOTIDE SEQUENCE [LARGE SCALE GENOMIC DNA]</scope>
    <source>
        <strain evidence="2 3">SS14</strain>
    </source>
</reference>
<evidence type="ECO:0000313" key="3">
    <source>
        <dbReference type="Proteomes" id="UP000054279"/>
    </source>
</evidence>
<evidence type="ECO:0000256" key="1">
    <source>
        <dbReference type="SAM" id="MobiDB-lite"/>
    </source>
</evidence>
<name>A0A0C9VH06_SPHS4</name>
<dbReference type="EMBL" id="KN837176">
    <property type="protein sequence ID" value="KIJ36621.1"/>
    <property type="molecule type" value="Genomic_DNA"/>
</dbReference>
<keyword evidence="3" id="KW-1185">Reference proteome</keyword>
<feature type="compositionally biased region" description="Acidic residues" evidence="1">
    <location>
        <begin position="12"/>
        <end position="37"/>
    </location>
</feature>
<dbReference type="AlphaFoldDB" id="A0A0C9VH06"/>
<dbReference type="Proteomes" id="UP000054279">
    <property type="component" value="Unassembled WGS sequence"/>
</dbReference>
<feature type="region of interest" description="Disordered" evidence="1">
    <location>
        <begin position="1"/>
        <end position="62"/>
    </location>
</feature>
<accession>A0A0C9VH06</accession>
<proteinExistence type="predicted"/>
<dbReference type="HOGENOM" id="CLU_1518773_0_0_1"/>
<sequence length="177" mass="19985">MCHQRQQKQDSYSDDDIVSDGDPPSDSDFEPQTEDESTSPSQEGSAMTISSPDCSQTKDKHKAGPITYQIDADNRLTSVLDKPEVPGKAIQFLIQHQQVLKIQELARLKLQVRMLKYNKEAEVACQRSFETTLKVVQYQSKILKHIEALHQAGIKGELLDEIQSYLANLKLMDDPPE</sequence>